<keyword evidence="7" id="KW-1185">Reference proteome</keyword>
<evidence type="ECO:0000259" key="5">
    <source>
        <dbReference type="Pfam" id="PF04198"/>
    </source>
</evidence>
<proteinExistence type="inferred from homology"/>
<sequence>MANGRFTPETSRLDDAARAGWLYYVAGNTQDEIARKLGVSRQSAQRLVAMAVSEKLVKVRLDHPIARCMDLAQAIKDRFGIEFCEIVPSDPDAPNLLTGAAIAAAAVMERTLNSKEGKIIALGTGRALKATVEQVPRMNCPQHRVVSRLGNMMADGSATPYNATIQLADRVGAVQYPYPLPCLATSPEDLQMLHKQDAVQNTLSLCENADLTLVGIGQMDTTAPIYVDGFLSDQEMAECQALGAAGEITSWIYDDNGEILDCAFNSRVASAPLKTVHPSNFLAVAVGPSKVRAINAALRGNLVSGLFTNESTAEAILAT</sequence>
<evidence type="ECO:0000256" key="2">
    <source>
        <dbReference type="ARBA" id="ARBA00023015"/>
    </source>
</evidence>
<dbReference type="GO" id="GO:0003677">
    <property type="term" value="F:DNA binding"/>
    <property type="evidence" value="ECO:0007669"/>
    <property type="project" value="UniProtKB-KW"/>
</dbReference>
<organism evidence="6 7">
    <name type="scientific">Marivivens niveibacter</name>
    <dbReference type="NCBI Taxonomy" id="1930667"/>
    <lineage>
        <taxon>Bacteria</taxon>
        <taxon>Pseudomonadati</taxon>
        <taxon>Pseudomonadota</taxon>
        <taxon>Alphaproteobacteria</taxon>
        <taxon>Rhodobacterales</taxon>
        <taxon>Paracoccaceae</taxon>
        <taxon>Marivivens group</taxon>
        <taxon>Marivivens</taxon>
    </lineage>
</organism>
<dbReference type="Gene3D" id="3.40.50.1360">
    <property type="match status" value="1"/>
</dbReference>
<dbReference type="GO" id="GO:0030246">
    <property type="term" value="F:carbohydrate binding"/>
    <property type="evidence" value="ECO:0007669"/>
    <property type="project" value="InterPro"/>
</dbReference>
<keyword evidence="3 6" id="KW-0238">DNA-binding</keyword>
<protein>
    <submittedName>
        <fullName evidence="6">DNA-binding transcriptional regulator</fullName>
    </submittedName>
</protein>
<name>A0A251WXV2_9RHOB</name>
<dbReference type="Pfam" id="PF04198">
    <property type="entry name" value="Sugar-bind"/>
    <property type="match status" value="1"/>
</dbReference>
<dbReference type="Gene3D" id="1.10.10.10">
    <property type="entry name" value="Winged helix-like DNA-binding domain superfamily/Winged helix DNA-binding domain"/>
    <property type="match status" value="1"/>
</dbReference>
<dbReference type="PANTHER" id="PTHR34294">
    <property type="entry name" value="TRANSCRIPTIONAL REGULATOR-RELATED"/>
    <property type="match status" value="1"/>
</dbReference>
<evidence type="ECO:0000313" key="6">
    <source>
        <dbReference type="EMBL" id="OUD09176.1"/>
    </source>
</evidence>
<keyword evidence="2" id="KW-0805">Transcription regulation</keyword>
<accession>A0A251WXV2</accession>
<keyword evidence="4" id="KW-0804">Transcription</keyword>
<evidence type="ECO:0000256" key="1">
    <source>
        <dbReference type="ARBA" id="ARBA00010466"/>
    </source>
</evidence>
<dbReference type="OrthoDB" id="7065657at2"/>
<dbReference type="EMBL" id="MSPP01000003">
    <property type="protein sequence ID" value="OUD09176.1"/>
    <property type="molecule type" value="Genomic_DNA"/>
</dbReference>
<evidence type="ECO:0000256" key="3">
    <source>
        <dbReference type="ARBA" id="ARBA00023125"/>
    </source>
</evidence>
<dbReference type="RefSeq" id="WP_086451653.1">
    <property type="nucleotide sequence ID" value="NZ_MSPP01000003.1"/>
</dbReference>
<dbReference type="InterPro" id="IPR037171">
    <property type="entry name" value="NagB/RpiA_transferase-like"/>
</dbReference>
<dbReference type="InterPro" id="IPR051054">
    <property type="entry name" value="SorC_transcr_regulators"/>
</dbReference>
<reference evidence="6 7" key="1">
    <citation type="submission" date="2016-12" db="EMBL/GenBank/DDBJ databases">
        <title>The draft genome sequence of HSLHS2.</title>
        <authorList>
            <person name="Hu D."/>
            <person name="Wang L."/>
            <person name="Shao Z."/>
        </authorList>
    </citation>
    <scope>NUCLEOTIDE SEQUENCE [LARGE SCALE GENOMIC DNA]</scope>
    <source>
        <strain evidence="6">MCCC 1A06712</strain>
    </source>
</reference>
<dbReference type="SUPFAM" id="SSF100950">
    <property type="entry name" value="NagB/RpiA/CoA transferase-like"/>
    <property type="match status" value="1"/>
</dbReference>
<feature type="domain" description="Sugar-binding" evidence="5">
    <location>
        <begin position="64"/>
        <end position="318"/>
    </location>
</feature>
<comment type="caution">
    <text evidence="6">The sequence shown here is derived from an EMBL/GenBank/DDBJ whole genome shotgun (WGS) entry which is preliminary data.</text>
</comment>
<dbReference type="PANTHER" id="PTHR34294:SF1">
    <property type="entry name" value="TRANSCRIPTIONAL REGULATOR LSRR"/>
    <property type="match status" value="1"/>
</dbReference>
<dbReference type="InterPro" id="IPR007324">
    <property type="entry name" value="Sugar-bd_dom_put"/>
</dbReference>
<evidence type="ECO:0000313" key="7">
    <source>
        <dbReference type="Proteomes" id="UP000194664"/>
    </source>
</evidence>
<evidence type="ECO:0000256" key="4">
    <source>
        <dbReference type="ARBA" id="ARBA00023163"/>
    </source>
</evidence>
<dbReference type="InterPro" id="IPR036388">
    <property type="entry name" value="WH-like_DNA-bd_sf"/>
</dbReference>
<gene>
    <name evidence="6" type="ORF">BVC71_10760</name>
</gene>
<comment type="similarity">
    <text evidence="1">Belongs to the SorC transcriptional regulatory family.</text>
</comment>
<dbReference type="Proteomes" id="UP000194664">
    <property type="component" value="Unassembled WGS sequence"/>
</dbReference>
<dbReference type="AlphaFoldDB" id="A0A251WXV2"/>